<dbReference type="RefSeq" id="WP_100256753.1">
    <property type="nucleotide sequence ID" value="NZ_CP011797.1"/>
</dbReference>
<dbReference type="OrthoDB" id="378654at2"/>
<gene>
    <name evidence="1" type="ORF">REIFOR_01266</name>
</gene>
<protein>
    <recommendedName>
        <fullName evidence="3">DUF1853 family protein</fullName>
    </recommendedName>
</protein>
<name>A0A2K8KP53_9GAMM</name>
<dbReference type="KEGG" id="rfo:REIFOR_01266"/>
<evidence type="ECO:0000313" key="2">
    <source>
        <dbReference type="Proteomes" id="UP000229757"/>
    </source>
</evidence>
<sequence>MNEHPLERAIRADLDWVLTAPSLLAPHPTLWSGDALQNEPRRPFSAEQLASLSRARRGKLGRYFEALVAYLFLASTGFRVLAQNRSIVADKRTLGELDLLVQDLATGQIIHLELALKFYLWVPGQRQAVWIGSGLHDFMADKVQRLYQHQLRLPELARARQCWPSDLPYPTEHRLWMPGRLYVPESSQALGVPYTHFMDTPFQLNNQALVSSWSEHGSCAHRSTRSICKADWLMGEPPVSLLAPEPTHQLPAQFIRPESTVPVYVLPPNWQTDATSAIQLHKNLHD</sequence>
<dbReference type="Pfam" id="PF08907">
    <property type="entry name" value="DUF1853"/>
    <property type="match status" value="1"/>
</dbReference>
<dbReference type="InterPro" id="IPR015003">
    <property type="entry name" value="DUF1853"/>
</dbReference>
<reference evidence="1 2" key="1">
    <citation type="journal article" date="2017" name="Environ. Microbiol.">
        <title>Genomic and physiological analyses of 'Reinekea forsetii' reveal a versatile opportunistic lifestyle during spring algae blooms.</title>
        <authorList>
            <person name="Avci B."/>
            <person name="Hahnke R.L."/>
            <person name="Chafee M."/>
            <person name="Fischer T."/>
            <person name="Gruber-Vodicka H."/>
            <person name="Tegetmeyer H.E."/>
            <person name="Harder J."/>
            <person name="Fuchs B.M."/>
            <person name="Amann R.I."/>
            <person name="Teeling H."/>
        </authorList>
    </citation>
    <scope>NUCLEOTIDE SEQUENCE [LARGE SCALE GENOMIC DNA]</scope>
    <source>
        <strain evidence="1 2">Hel1_31_D35</strain>
    </source>
</reference>
<evidence type="ECO:0000313" key="1">
    <source>
        <dbReference type="EMBL" id="ATX76412.1"/>
    </source>
</evidence>
<dbReference type="EMBL" id="CP011797">
    <property type="protein sequence ID" value="ATX76412.1"/>
    <property type="molecule type" value="Genomic_DNA"/>
</dbReference>
<accession>A0A2K8KP53</accession>
<dbReference type="Proteomes" id="UP000229757">
    <property type="component" value="Chromosome"/>
</dbReference>
<dbReference type="AlphaFoldDB" id="A0A2K8KP53"/>
<organism evidence="1 2">
    <name type="scientific">Reinekea forsetii</name>
    <dbReference type="NCBI Taxonomy" id="1336806"/>
    <lineage>
        <taxon>Bacteria</taxon>
        <taxon>Pseudomonadati</taxon>
        <taxon>Pseudomonadota</taxon>
        <taxon>Gammaproteobacteria</taxon>
        <taxon>Oceanospirillales</taxon>
        <taxon>Saccharospirillaceae</taxon>
        <taxon>Reinekea</taxon>
    </lineage>
</organism>
<proteinExistence type="predicted"/>
<keyword evidence="2" id="KW-1185">Reference proteome</keyword>
<evidence type="ECO:0008006" key="3">
    <source>
        <dbReference type="Google" id="ProtNLM"/>
    </source>
</evidence>